<dbReference type="NCBIfam" id="TIGR00450">
    <property type="entry name" value="mnmE_trmE_thdF"/>
    <property type="match status" value="1"/>
</dbReference>
<dbReference type="NCBIfam" id="NF003661">
    <property type="entry name" value="PRK05291.1-3"/>
    <property type="match status" value="1"/>
</dbReference>
<dbReference type="GO" id="GO:0005739">
    <property type="term" value="C:mitochondrion"/>
    <property type="evidence" value="ECO:0007669"/>
    <property type="project" value="UniProtKB-SubCell"/>
</dbReference>
<keyword evidence="11" id="KW-1185">Reference proteome</keyword>
<protein>
    <submittedName>
        <fullName evidence="10">Uncharacterized protein</fullName>
    </submittedName>
</protein>
<dbReference type="PANTHER" id="PTHR42714:SF2">
    <property type="entry name" value="TRNA MODIFICATION GTPASE GTPBP3, MITOCHONDRIAL"/>
    <property type="match status" value="1"/>
</dbReference>
<dbReference type="Pfam" id="PF10396">
    <property type="entry name" value="TrmE_N"/>
    <property type="match status" value="1"/>
</dbReference>
<evidence type="ECO:0000313" key="11">
    <source>
        <dbReference type="Proteomes" id="UP000677054"/>
    </source>
</evidence>
<reference evidence="10" key="1">
    <citation type="submission" date="2020-11" db="EMBL/GenBank/DDBJ databases">
        <authorList>
            <person name="Tran Van P."/>
        </authorList>
    </citation>
    <scope>NUCLEOTIDE SEQUENCE</scope>
</reference>
<name>A0A7R8XIS3_9CRUS</name>
<evidence type="ECO:0000256" key="4">
    <source>
        <dbReference type="ARBA" id="ARBA00022741"/>
    </source>
</evidence>
<evidence type="ECO:0000259" key="9">
    <source>
        <dbReference type="Pfam" id="PF12631"/>
    </source>
</evidence>
<keyword evidence="3 6" id="KW-0819">tRNA processing</keyword>
<evidence type="ECO:0000256" key="3">
    <source>
        <dbReference type="ARBA" id="ARBA00022694"/>
    </source>
</evidence>
<dbReference type="EMBL" id="LR901170">
    <property type="protein sequence ID" value="CAD7247969.1"/>
    <property type="molecule type" value="Genomic_DNA"/>
</dbReference>
<dbReference type="GO" id="GO:0005525">
    <property type="term" value="F:GTP binding"/>
    <property type="evidence" value="ECO:0007669"/>
    <property type="project" value="UniProtKB-KW"/>
</dbReference>
<dbReference type="Pfam" id="PF12631">
    <property type="entry name" value="MnmE_helical"/>
    <property type="match status" value="1"/>
</dbReference>
<dbReference type="PANTHER" id="PTHR42714">
    <property type="entry name" value="TRNA MODIFICATION GTPASE GTPBP3"/>
    <property type="match status" value="1"/>
</dbReference>
<gene>
    <name evidence="10" type="ORF">DSTB1V02_LOCUS7792</name>
</gene>
<dbReference type="Gene3D" id="1.20.120.430">
    <property type="entry name" value="tRNA modification GTPase MnmE domain 2"/>
    <property type="match status" value="1"/>
</dbReference>
<dbReference type="Gene3D" id="3.30.1360.120">
    <property type="entry name" value="Probable tRNA modification gtpase trme, domain 1"/>
    <property type="match status" value="1"/>
</dbReference>
<dbReference type="NCBIfam" id="TIGR00231">
    <property type="entry name" value="small_GTP"/>
    <property type="match status" value="1"/>
</dbReference>
<dbReference type="PRINTS" id="PR00326">
    <property type="entry name" value="GTP1OBG"/>
</dbReference>
<dbReference type="CDD" id="cd14858">
    <property type="entry name" value="TrmE_N"/>
    <property type="match status" value="1"/>
</dbReference>
<sequence length="522" mass="57028">MILNFLLRTTTTARFLLAINQAPLHIIGKRRCGPKLFQWPNIFLLTRPNFSVSRSTIFALSSGQGRCGVAVVRMSGLEVKVALLALSPGLKGKLPPARKCIYTSLNHPKTGELIDKGIIVWFPGPRSVTGEDVCEFHVHGGRAVVKSLLGALSLIPRCQPATPGEFTRRAFLNGKMDLLEVEGLADLLVAETEAQHAQALKFMNGQASAVYLHWRELIIQCMRDMEVCIDFGETEGNDSDEEEVLCVRISHQVQELMTSIETSLKEGTRAQRIREGLRLAILGPPNAGKSSLLNLLCDSDAAMVSPVAGTTRDVVERPMNIWGYPVVLMDTAGLRHFTSDPLEREGMDRALKGATQADLILVVLDVSSLGLMAHLAADGYPCAEEEGKACILVLNKRDLLRGGVELTNWGREGILLSCFNKLGLDDLWSAIKHELHQLCGNIGGGDSGVVTRERHRHHLLLCLSALQDFLEYVAKGRGEGGLDFGIASQLLSTAAHHLKAVVGTFTNEDILDRIFSDFCIGK</sequence>
<dbReference type="CDD" id="cd04164">
    <property type="entry name" value="trmE"/>
    <property type="match status" value="1"/>
</dbReference>
<evidence type="ECO:0000256" key="5">
    <source>
        <dbReference type="ARBA" id="ARBA00023134"/>
    </source>
</evidence>
<dbReference type="HAMAP" id="MF_00379">
    <property type="entry name" value="GTPase_MnmE"/>
    <property type="match status" value="1"/>
</dbReference>
<feature type="domain" description="MnmE helical" evidence="9">
    <location>
        <begin position="178"/>
        <end position="519"/>
    </location>
</feature>
<dbReference type="InterPro" id="IPR027417">
    <property type="entry name" value="P-loop_NTPase"/>
</dbReference>
<feature type="domain" description="G" evidence="7">
    <location>
        <begin position="279"/>
        <end position="396"/>
    </location>
</feature>
<evidence type="ECO:0000313" key="10">
    <source>
        <dbReference type="EMBL" id="CAD7247969.1"/>
    </source>
</evidence>
<proteinExistence type="inferred from homology"/>
<dbReference type="Pfam" id="PF01926">
    <property type="entry name" value="MMR_HSR1"/>
    <property type="match status" value="1"/>
</dbReference>
<dbReference type="Gene3D" id="3.40.50.300">
    <property type="entry name" value="P-loop containing nucleotide triphosphate hydrolases"/>
    <property type="match status" value="1"/>
</dbReference>
<dbReference type="EMBL" id="CAJPEV010001653">
    <property type="protein sequence ID" value="CAG0893713.1"/>
    <property type="molecule type" value="Genomic_DNA"/>
</dbReference>
<dbReference type="InterPro" id="IPR027266">
    <property type="entry name" value="TrmE/GcvT-like"/>
</dbReference>
<evidence type="ECO:0000259" key="8">
    <source>
        <dbReference type="Pfam" id="PF10396"/>
    </source>
</evidence>
<organism evidence="10">
    <name type="scientific">Darwinula stevensoni</name>
    <dbReference type="NCBI Taxonomy" id="69355"/>
    <lineage>
        <taxon>Eukaryota</taxon>
        <taxon>Metazoa</taxon>
        <taxon>Ecdysozoa</taxon>
        <taxon>Arthropoda</taxon>
        <taxon>Crustacea</taxon>
        <taxon>Oligostraca</taxon>
        <taxon>Ostracoda</taxon>
        <taxon>Podocopa</taxon>
        <taxon>Podocopida</taxon>
        <taxon>Darwinulocopina</taxon>
        <taxon>Darwinuloidea</taxon>
        <taxon>Darwinulidae</taxon>
        <taxon>Darwinula</taxon>
    </lineage>
</organism>
<evidence type="ECO:0000256" key="6">
    <source>
        <dbReference type="RuleBase" id="RU003313"/>
    </source>
</evidence>
<feature type="domain" description="GTP-binding protein TrmE N-terminal" evidence="8">
    <location>
        <begin position="56"/>
        <end position="175"/>
    </location>
</feature>
<dbReference type="AlphaFoldDB" id="A0A7R8XIS3"/>
<dbReference type="InterPro" id="IPR006073">
    <property type="entry name" value="GTP-bd"/>
</dbReference>
<dbReference type="OrthoDB" id="188276at2759"/>
<comment type="similarity">
    <text evidence="2 6">Belongs to the TRAFAC class TrmE-Era-EngA-EngB-Septin-like GTPase superfamily. TrmE GTPase family.</text>
</comment>
<keyword evidence="5 6" id="KW-0342">GTP-binding</keyword>
<dbReference type="InterPro" id="IPR005225">
    <property type="entry name" value="Small_GTP-bd"/>
</dbReference>
<evidence type="ECO:0000256" key="1">
    <source>
        <dbReference type="ARBA" id="ARBA00004173"/>
    </source>
</evidence>
<dbReference type="InterPro" id="IPR018948">
    <property type="entry name" value="GTP-bd_TrmE_N"/>
</dbReference>
<evidence type="ECO:0000256" key="2">
    <source>
        <dbReference type="ARBA" id="ARBA00011043"/>
    </source>
</evidence>
<keyword evidence="4 6" id="KW-0547">Nucleotide-binding</keyword>
<evidence type="ECO:0000259" key="7">
    <source>
        <dbReference type="Pfam" id="PF01926"/>
    </source>
</evidence>
<dbReference type="InterPro" id="IPR027368">
    <property type="entry name" value="MnmE_dom2"/>
</dbReference>
<dbReference type="GO" id="GO:0003924">
    <property type="term" value="F:GTPase activity"/>
    <property type="evidence" value="ECO:0007669"/>
    <property type="project" value="InterPro"/>
</dbReference>
<dbReference type="InterPro" id="IPR025867">
    <property type="entry name" value="MnmE_helical"/>
</dbReference>
<dbReference type="GO" id="GO:0030488">
    <property type="term" value="P:tRNA methylation"/>
    <property type="evidence" value="ECO:0007669"/>
    <property type="project" value="TreeGrafter"/>
</dbReference>
<accession>A0A7R8XIS3</accession>
<dbReference type="FunFam" id="3.30.1360.120:FF:000007">
    <property type="entry name" value="tRNA modification GTPase GTPBP3, mitochondrial"/>
    <property type="match status" value="1"/>
</dbReference>
<comment type="subcellular location">
    <subcellularLocation>
        <location evidence="1">Mitochondrion</location>
    </subcellularLocation>
</comment>
<dbReference type="SUPFAM" id="SSF52540">
    <property type="entry name" value="P-loop containing nucleoside triphosphate hydrolases"/>
    <property type="match status" value="1"/>
</dbReference>
<dbReference type="GO" id="GO:0002098">
    <property type="term" value="P:tRNA wobble uridine modification"/>
    <property type="evidence" value="ECO:0007669"/>
    <property type="project" value="TreeGrafter"/>
</dbReference>
<dbReference type="Proteomes" id="UP000677054">
    <property type="component" value="Unassembled WGS sequence"/>
</dbReference>
<dbReference type="InterPro" id="IPR004520">
    <property type="entry name" value="GTPase_MnmE"/>
</dbReference>
<dbReference type="InterPro" id="IPR031168">
    <property type="entry name" value="G_TrmE"/>
</dbReference>